<accession>T2MHN2</accession>
<reference evidence="7" key="1">
    <citation type="journal article" date="2013" name="Genome Biol. Evol.">
        <title>Punctuated emergences of genetic and phenotypic innovations in eumetazoan, bilaterian, euteleostome, and hominidae ancestors.</title>
        <authorList>
            <person name="Wenger Y."/>
            <person name="Galliot B."/>
        </authorList>
    </citation>
    <scope>NUCLEOTIDE SEQUENCE</scope>
    <source>
        <tissue evidence="7">Whole animals</tissue>
    </source>
</reference>
<dbReference type="GO" id="GO:0006270">
    <property type="term" value="P:DNA replication initiation"/>
    <property type="evidence" value="ECO:0007669"/>
    <property type="project" value="InterPro"/>
</dbReference>
<dbReference type="GO" id="GO:0003697">
    <property type="term" value="F:single-stranded DNA binding"/>
    <property type="evidence" value="ECO:0007669"/>
    <property type="project" value="TreeGrafter"/>
</dbReference>
<name>T2MHN2_HYDVU</name>
<keyword evidence="3" id="KW-0235">DNA replication</keyword>
<gene>
    <name evidence="7" type="primary">CDC45</name>
</gene>
<dbReference type="OMA" id="EDCFMEA"/>
<feature type="region of interest" description="Disordered" evidence="6">
    <location>
        <begin position="136"/>
        <end position="161"/>
    </location>
</feature>
<evidence type="ECO:0000256" key="5">
    <source>
        <dbReference type="ARBA" id="ARBA00023306"/>
    </source>
</evidence>
<evidence type="ECO:0000256" key="4">
    <source>
        <dbReference type="ARBA" id="ARBA00023242"/>
    </source>
</evidence>
<protein>
    <submittedName>
        <fullName evidence="7">Cell division control protein 45 homolog</fullName>
    </submittedName>
</protein>
<comment type="similarity">
    <text evidence="2">Belongs to the CDC45 family.</text>
</comment>
<evidence type="ECO:0000256" key="1">
    <source>
        <dbReference type="ARBA" id="ARBA00004123"/>
    </source>
</evidence>
<dbReference type="GO" id="GO:0003682">
    <property type="term" value="F:chromatin binding"/>
    <property type="evidence" value="ECO:0007669"/>
    <property type="project" value="TreeGrafter"/>
</dbReference>
<organism evidence="7">
    <name type="scientific">Hydra vulgaris</name>
    <name type="common">Hydra</name>
    <name type="synonym">Hydra attenuata</name>
    <dbReference type="NCBI Taxonomy" id="6087"/>
    <lineage>
        <taxon>Eukaryota</taxon>
        <taxon>Metazoa</taxon>
        <taxon>Cnidaria</taxon>
        <taxon>Hydrozoa</taxon>
        <taxon>Hydroidolina</taxon>
        <taxon>Anthoathecata</taxon>
        <taxon>Aplanulata</taxon>
        <taxon>Hydridae</taxon>
        <taxon>Hydra</taxon>
    </lineage>
</organism>
<dbReference type="GO" id="GO:0003688">
    <property type="term" value="F:DNA replication origin binding"/>
    <property type="evidence" value="ECO:0007669"/>
    <property type="project" value="TreeGrafter"/>
</dbReference>
<dbReference type="GO" id="GO:0051301">
    <property type="term" value="P:cell division"/>
    <property type="evidence" value="ECO:0007669"/>
    <property type="project" value="UniProtKB-KW"/>
</dbReference>
<dbReference type="PANTHER" id="PTHR10507:SF0">
    <property type="entry name" value="CELL DIVISION CONTROL PROTEIN 45 HOMOLOG"/>
    <property type="match status" value="1"/>
</dbReference>
<dbReference type="InterPro" id="IPR003874">
    <property type="entry name" value="CDC45"/>
</dbReference>
<evidence type="ECO:0000256" key="2">
    <source>
        <dbReference type="ARBA" id="ARBA00010727"/>
    </source>
</evidence>
<keyword evidence="7" id="KW-0132">Cell division</keyword>
<dbReference type="Pfam" id="PF02724">
    <property type="entry name" value="CDC45"/>
    <property type="match status" value="1"/>
</dbReference>
<dbReference type="GO" id="GO:0000727">
    <property type="term" value="P:double-strand break repair via break-induced replication"/>
    <property type="evidence" value="ECO:0007669"/>
    <property type="project" value="TreeGrafter"/>
</dbReference>
<comment type="subcellular location">
    <subcellularLocation>
        <location evidence="1">Nucleus</location>
    </subcellularLocation>
</comment>
<keyword evidence="4" id="KW-0539">Nucleus</keyword>
<dbReference type="PANTHER" id="PTHR10507">
    <property type="entry name" value="CDC45-RELATED PROTEIN"/>
    <property type="match status" value="1"/>
</dbReference>
<dbReference type="AlphaFoldDB" id="T2MHN2"/>
<evidence type="ECO:0000256" key="6">
    <source>
        <dbReference type="SAM" id="MobiDB-lite"/>
    </source>
</evidence>
<sequence>MLTENIKEDIYDVVASERVLIIVALDVDALCGCKILKLLLQQDNTQYTVIPVSGKDELKTIYNEHKDQIKHFFLINCGGNIDLLAMLEAEEDTKFYVVDSHRPLDLNNVYRDQIKVIIKDGDNTLDEIPEAEKVIEFEEDEDESSENEDDTDQPSSKRQRTGDISYLEKKVKKKKWASERDQILEEYYESSYYGSSTAMVLYDLAWKLSKDNNHLLWLAIVGLTEQYLFAKIDRDKYFSDFNSLRDHVLRHNITDEEHTLSIDCMKISFENELRLDLYRHWSIFESFFNSQYTSCCLRLFTMKGKKKLHEMLADIGVPIAQCKQKFTSMSIEFRTNVKEWIEELAAKYNLDDLTYGSFVSQHGYKHKFCAADVVYAITALLEYSKGDHSFSENFIDAFDALTRTNIDKLIDGIELAKLQVTSLVLQVRSFIDSHQVVCAGPFLYAHMLEGASNVHMFSKPTVIARLARFTLEAYSVMTKNKRARSLPMIIAVPYNATEGTSLLVGVPPVNDLSMKSFFGAAFKQASEKTKSRVVYNFFDPTVIEIKTEDRSKFFDNLAAIMA</sequence>
<feature type="compositionally biased region" description="Acidic residues" evidence="6">
    <location>
        <begin position="137"/>
        <end position="152"/>
    </location>
</feature>
<proteinExistence type="evidence at transcript level"/>
<keyword evidence="5" id="KW-0131">Cell cycle</keyword>
<dbReference type="GO" id="GO:1902977">
    <property type="term" value="P:mitotic DNA replication preinitiation complex assembly"/>
    <property type="evidence" value="ECO:0007669"/>
    <property type="project" value="TreeGrafter"/>
</dbReference>
<evidence type="ECO:0000256" key="3">
    <source>
        <dbReference type="ARBA" id="ARBA00022705"/>
    </source>
</evidence>
<dbReference type="GO" id="GO:0031261">
    <property type="term" value="C:DNA replication preinitiation complex"/>
    <property type="evidence" value="ECO:0007669"/>
    <property type="project" value="TreeGrafter"/>
</dbReference>
<evidence type="ECO:0000313" key="7">
    <source>
        <dbReference type="EMBL" id="CDG71788.1"/>
    </source>
</evidence>
<dbReference type="KEGG" id="hmg:100201326"/>
<dbReference type="OrthoDB" id="10258882at2759"/>
<dbReference type="EMBL" id="HAAD01005556">
    <property type="protein sequence ID" value="CDG71788.1"/>
    <property type="molecule type" value="mRNA"/>
</dbReference>